<evidence type="ECO:0000313" key="1">
    <source>
        <dbReference type="EMBL" id="MDD1149811.1"/>
    </source>
</evidence>
<name>A0ABT5Q7W4_9PSED</name>
<gene>
    <name evidence="1" type="ORF">M5G25_16095</name>
</gene>
<accession>A0ABT5Q7W4</accession>
<organism evidence="1 2">
    <name type="scientific">Pseudomonas idahonensis</name>
    <dbReference type="NCBI Taxonomy" id="2942628"/>
    <lineage>
        <taxon>Bacteria</taxon>
        <taxon>Pseudomonadati</taxon>
        <taxon>Pseudomonadota</taxon>
        <taxon>Gammaproteobacteria</taxon>
        <taxon>Pseudomonadales</taxon>
        <taxon>Pseudomonadaceae</taxon>
        <taxon>Pseudomonas</taxon>
    </lineage>
</organism>
<proteinExistence type="predicted"/>
<evidence type="ECO:0000313" key="2">
    <source>
        <dbReference type="Proteomes" id="UP001217610"/>
    </source>
</evidence>
<dbReference type="EMBL" id="JAMDGR010000012">
    <property type="protein sequence ID" value="MDD1149811.1"/>
    <property type="molecule type" value="Genomic_DNA"/>
</dbReference>
<comment type="caution">
    <text evidence="1">The sequence shown here is derived from an EMBL/GenBank/DDBJ whole genome shotgun (WGS) entry which is preliminary data.</text>
</comment>
<protein>
    <submittedName>
        <fullName evidence="1">Uncharacterized protein</fullName>
    </submittedName>
</protein>
<keyword evidence="2" id="KW-1185">Reference proteome</keyword>
<reference evidence="1 2" key="1">
    <citation type="submission" date="2022-05" db="EMBL/GenBank/DDBJ databases">
        <title>Novel Pseudomonas spp. Isolated from a Rainbow Trout Aquaculture Facility.</title>
        <authorList>
            <person name="Testerman T."/>
            <person name="Graf J."/>
        </authorList>
    </citation>
    <scope>NUCLEOTIDE SEQUENCE [LARGE SCALE GENOMIC DNA]</scope>
    <source>
        <strain evidence="1 2">ID357</strain>
    </source>
</reference>
<dbReference type="RefSeq" id="WP_273923338.1">
    <property type="nucleotide sequence ID" value="NZ_JAMDGR010000012.1"/>
</dbReference>
<dbReference type="Proteomes" id="UP001217610">
    <property type="component" value="Unassembled WGS sequence"/>
</dbReference>
<sequence>MAMVITVRQQPAILRYTASNGEYPGEFEEIIVLPSTSQSSAQASMKPTTFRMISSVSFCPLMRYHTSRDTFLVEVGKKMKFGEERTRQLWKACMAWIDGALEVRREAA</sequence>